<dbReference type="GO" id="GO:0016887">
    <property type="term" value="F:ATP hydrolysis activity"/>
    <property type="evidence" value="ECO:0007669"/>
    <property type="project" value="InterPro"/>
</dbReference>
<comment type="caution">
    <text evidence="2">The sequence shown here is derived from an EMBL/GenBank/DDBJ whole genome shotgun (WGS) entry which is preliminary data.</text>
</comment>
<accession>A0A521G137</accession>
<dbReference type="SMART" id="SM00382">
    <property type="entry name" value="AAA"/>
    <property type="match status" value="1"/>
</dbReference>
<keyword evidence="3" id="KW-1185">Reference proteome</keyword>
<protein>
    <submittedName>
        <fullName evidence="2">ATPase family associated with various cellular activities (AAA)</fullName>
    </submittedName>
</protein>
<dbReference type="InterPro" id="IPR003593">
    <property type="entry name" value="AAA+_ATPase"/>
</dbReference>
<dbReference type="AlphaFoldDB" id="A0A521G137"/>
<feature type="domain" description="AAA+ ATPase" evidence="1">
    <location>
        <begin position="513"/>
        <end position="757"/>
    </location>
</feature>
<dbReference type="Pfam" id="PF00004">
    <property type="entry name" value="AAA"/>
    <property type="match status" value="1"/>
</dbReference>
<evidence type="ECO:0000259" key="1">
    <source>
        <dbReference type="SMART" id="SM00382"/>
    </source>
</evidence>
<dbReference type="EMBL" id="NQJD01000019">
    <property type="protein sequence ID" value="TAA74698.1"/>
    <property type="molecule type" value="Genomic_DNA"/>
</dbReference>
<gene>
    <name evidence="2" type="ORF">CDV28_11911</name>
</gene>
<reference evidence="2" key="1">
    <citation type="submission" date="2017-07" db="EMBL/GenBank/DDBJ databases">
        <title>The cable genome - Insights into the physiology and evolution of filamentous bacteria capable of sulfide oxidation via long distance electron transfer.</title>
        <authorList>
            <person name="Thorup C."/>
            <person name="Bjerg J.T."/>
            <person name="Schreiber L."/>
            <person name="Nielsen L.P."/>
            <person name="Kjeldsen K.U."/>
            <person name="Boesen T."/>
            <person name="Boggild A."/>
            <person name="Meysman F."/>
            <person name="Geelhoed J."/>
            <person name="Schramm A."/>
        </authorList>
    </citation>
    <scope>NUCLEOTIDE SEQUENCE [LARGE SCALE GENOMIC DNA]</scope>
    <source>
        <strain evidence="2">GS</strain>
    </source>
</reference>
<sequence>MMNQARSGHDCGVSVVFSQTACLLLLVLLTKNSQPMTMTAHSSKILFLGSNVKITNLPIKEVSLLEEGSLPAYGYNPGDNIVLLAGPVTIEKGRLEQSLTWLTSYLAGSELSPRINTLSYGTERQVYQLFRKRRGSRDSKEEGWFMVKQLLPAEERGSIGPTFTFSAHEYAIAGSNTGMVLIDDSGMPPQICDEMSELNPGMWCIALGISVAHWQQWARLLGERFTLFCRLSDLETTRMEMDSSVNWETIVAMCLRALRTPEVGLWDSQQHRFLCRIIIEMFPHAILYVGPDAIYFRYRKGSLPEKSSSRKRGSVPCYDTMVTAMLTLKALHTNGLDFSRRAFYDFSKQVLCNWKKLDAHGYHFDEGLRLPTLDCSSACLSGLPCSCADSVEIDPSFIEMPYFTPEFEENLDFAAGQAWGEKKKKALRSLFRHQYAYPYSIEDISGTQHLSYIDIIMSVLHCLKEEVNRGTGFDNLPIFQLGHLRTTDPAEIDPVLTLHQVMDSYVSKESVLRPLCIGVFGPPGSGKSFAVKQVADEIANQSGGNPFVFFEFNLTQFAGPDEINAAIDPIRASVAQGKVPIVFWDEFDCRYDGHEFGYLRYFLPAMQDGVTYVQGIPYHIGRAIFVFAGGVKASWEGMERLLTPKKPKDLQLTKTLKIPDFMSRLRVVLDIDGIELPEYLLKDSVTEEEMEELRRILLKRAFIIAHQMQTHWKSAARKTSGLLLRLLLADYKFGARSIEAVIEASRAADRLVYGLPELIAPSAARIHADWRVDMERKIDQFRKGKGVRAVW</sequence>
<evidence type="ECO:0000313" key="2">
    <source>
        <dbReference type="EMBL" id="TAA74698.1"/>
    </source>
</evidence>
<dbReference type="Proteomes" id="UP000316238">
    <property type="component" value="Unassembled WGS sequence"/>
</dbReference>
<name>A0A521G137_9BACT</name>
<proteinExistence type="predicted"/>
<dbReference type="InterPro" id="IPR003959">
    <property type="entry name" value="ATPase_AAA_core"/>
</dbReference>
<dbReference type="GO" id="GO:0005524">
    <property type="term" value="F:ATP binding"/>
    <property type="evidence" value="ECO:0007669"/>
    <property type="project" value="InterPro"/>
</dbReference>
<dbReference type="InterPro" id="IPR027417">
    <property type="entry name" value="P-loop_NTPase"/>
</dbReference>
<dbReference type="SUPFAM" id="SSF52540">
    <property type="entry name" value="P-loop containing nucleoside triphosphate hydrolases"/>
    <property type="match status" value="1"/>
</dbReference>
<evidence type="ECO:0000313" key="3">
    <source>
        <dbReference type="Proteomes" id="UP000316238"/>
    </source>
</evidence>
<organism evidence="2 3">
    <name type="scientific">Candidatus Electronema aureum</name>
    <dbReference type="NCBI Taxonomy" id="2005002"/>
    <lineage>
        <taxon>Bacteria</taxon>
        <taxon>Pseudomonadati</taxon>
        <taxon>Thermodesulfobacteriota</taxon>
        <taxon>Desulfobulbia</taxon>
        <taxon>Desulfobulbales</taxon>
        <taxon>Desulfobulbaceae</taxon>
        <taxon>Candidatus Electronema</taxon>
    </lineage>
</organism>
<dbReference type="Gene3D" id="3.40.50.300">
    <property type="entry name" value="P-loop containing nucleotide triphosphate hydrolases"/>
    <property type="match status" value="1"/>
</dbReference>